<protein>
    <submittedName>
        <fullName evidence="1">Uncharacterized protein</fullName>
    </submittedName>
</protein>
<evidence type="ECO:0000313" key="2">
    <source>
        <dbReference type="Proteomes" id="UP001159428"/>
    </source>
</evidence>
<dbReference type="Proteomes" id="UP001159428">
    <property type="component" value="Unassembled WGS sequence"/>
</dbReference>
<gene>
    <name evidence="1" type="ORF">PMEA_00000625</name>
</gene>
<dbReference type="EMBL" id="CALNXJ010000001">
    <property type="protein sequence ID" value="CAH3031799.1"/>
    <property type="molecule type" value="Genomic_DNA"/>
</dbReference>
<comment type="caution">
    <text evidence="1">The sequence shown here is derived from an EMBL/GenBank/DDBJ whole genome shotgun (WGS) entry which is preliminary data.</text>
</comment>
<organism evidence="1 2">
    <name type="scientific">Pocillopora meandrina</name>
    <dbReference type="NCBI Taxonomy" id="46732"/>
    <lineage>
        <taxon>Eukaryota</taxon>
        <taxon>Metazoa</taxon>
        <taxon>Cnidaria</taxon>
        <taxon>Anthozoa</taxon>
        <taxon>Hexacorallia</taxon>
        <taxon>Scleractinia</taxon>
        <taxon>Astrocoeniina</taxon>
        <taxon>Pocilloporidae</taxon>
        <taxon>Pocillopora</taxon>
    </lineage>
</organism>
<accession>A0AAU9VQQ9</accession>
<reference evidence="1 2" key="1">
    <citation type="submission" date="2022-05" db="EMBL/GenBank/DDBJ databases">
        <authorList>
            <consortium name="Genoscope - CEA"/>
            <person name="William W."/>
        </authorList>
    </citation>
    <scope>NUCLEOTIDE SEQUENCE [LARGE SCALE GENOMIC DNA]</scope>
</reference>
<keyword evidence="2" id="KW-1185">Reference proteome</keyword>
<name>A0AAU9VQQ9_9CNID</name>
<evidence type="ECO:0000313" key="1">
    <source>
        <dbReference type="EMBL" id="CAH3031799.1"/>
    </source>
</evidence>
<proteinExistence type="predicted"/>
<dbReference type="AlphaFoldDB" id="A0AAU9VQQ9"/>
<sequence length="45" mass="5368">MDKIIEANTTSRRFERHQWVDEFVPKVVIKDANRPPWIDRGFIVG</sequence>